<organism evidence="2 3">
    <name type="scientific">Rhodovulum marinum</name>
    <dbReference type="NCBI Taxonomy" id="320662"/>
    <lineage>
        <taxon>Bacteria</taxon>
        <taxon>Pseudomonadati</taxon>
        <taxon>Pseudomonadota</taxon>
        <taxon>Alphaproteobacteria</taxon>
        <taxon>Rhodobacterales</taxon>
        <taxon>Paracoccaceae</taxon>
        <taxon>Rhodovulum</taxon>
    </lineage>
</organism>
<sequence>VEDPYGAAAGADAVVLLTEWNEFRGLDLTQIARAMAAPRMADLRNVYPPEDVRGAGFEAYVAVGRPGWTRVNVTEAKPNSISDEGPELVTQEV</sequence>
<dbReference type="Proteomes" id="UP000294835">
    <property type="component" value="Unassembled WGS sequence"/>
</dbReference>
<dbReference type="Pfam" id="PF03720">
    <property type="entry name" value="UDPG_MGDP_dh_C"/>
    <property type="match status" value="1"/>
</dbReference>
<dbReference type="AlphaFoldDB" id="A0A4R2PYS6"/>
<dbReference type="GO" id="GO:0016616">
    <property type="term" value="F:oxidoreductase activity, acting on the CH-OH group of donors, NAD or NADP as acceptor"/>
    <property type="evidence" value="ECO:0007669"/>
    <property type="project" value="InterPro"/>
</dbReference>
<dbReference type="Gene3D" id="3.40.50.720">
    <property type="entry name" value="NAD(P)-binding Rossmann-like Domain"/>
    <property type="match status" value="1"/>
</dbReference>
<gene>
    <name evidence="2" type="ORF">EV662_1051</name>
</gene>
<reference evidence="2 3" key="1">
    <citation type="submission" date="2019-03" db="EMBL/GenBank/DDBJ databases">
        <title>Genomic Encyclopedia of Type Strains, Phase IV (KMG-IV): sequencing the most valuable type-strain genomes for metagenomic binning, comparative biology and taxonomic classification.</title>
        <authorList>
            <person name="Goeker M."/>
        </authorList>
    </citation>
    <scope>NUCLEOTIDE SEQUENCE [LARGE SCALE GENOMIC DNA]</scope>
    <source>
        <strain evidence="2 3">DSM 18063</strain>
    </source>
</reference>
<evidence type="ECO:0000313" key="2">
    <source>
        <dbReference type="EMBL" id="TCP41257.1"/>
    </source>
</evidence>
<feature type="non-terminal residue" evidence="2">
    <location>
        <position position="1"/>
    </location>
</feature>
<dbReference type="EMBL" id="SLXP01000005">
    <property type="protein sequence ID" value="TCP41257.1"/>
    <property type="molecule type" value="Genomic_DNA"/>
</dbReference>
<accession>A0A4R2PYS6</accession>
<comment type="caution">
    <text evidence="2">The sequence shown here is derived from an EMBL/GenBank/DDBJ whole genome shotgun (WGS) entry which is preliminary data.</text>
</comment>
<feature type="domain" description="UDP-glucose/GDP-mannose dehydrogenase C-terminal" evidence="1">
    <location>
        <begin position="2"/>
        <end position="48"/>
    </location>
</feature>
<dbReference type="GO" id="GO:0051287">
    <property type="term" value="F:NAD binding"/>
    <property type="evidence" value="ECO:0007669"/>
    <property type="project" value="InterPro"/>
</dbReference>
<dbReference type="SUPFAM" id="SSF52413">
    <property type="entry name" value="UDP-glucose/GDP-mannose dehydrogenase C-terminal domain"/>
    <property type="match status" value="1"/>
</dbReference>
<dbReference type="InterPro" id="IPR036220">
    <property type="entry name" value="UDP-Glc/GDP-Man_DH_C_sf"/>
</dbReference>
<evidence type="ECO:0000313" key="3">
    <source>
        <dbReference type="Proteomes" id="UP000294835"/>
    </source>
</evidence>
<dbReference type="RefSeq" id="WP_279533250.1">
    <property type="nucleotide sequence ID" value="NZ_SLXP01000005.1"/>
</dbReference>
<evidence type="ECO:0000259" key="1">
    <source>
        <dbReference type="Pfam" id="PF03720"/>
    </source>
</evidence>
<proteinExistence type="predicted"/>
<name>A0A4R2PYS6_9RHOB</name>
<dbReference type="InterPro" id="IPR014027">
    <property type="entry name" value="UDP-Glc/GDP-Man_DH_C"/>
</dbReference>
<protein>
    <submittedName>
        <fullName evidence="2">UDP-glucose/GDP-mannose dehydrogenase family protein</fullName>
    </submittedName>
</protein>
<keyword evidence="3" id="KW-1185">Reference proteome</keyword>